<reference evidence="1" key="1">
    <citation type="submission" date="2023-04" db="EMBL/GenBank/DDBJ databases">
        <title>A chromosome-level genome assembly of the parasitoid wasp Eretmocerus hayati.</title>
        <authorList>
            <person name="Zhong Y."/>
            <person name="Liu S."/>
            <person name="Liu Y."/>
        </authorList>
    </citation>
    <scope>NUCLEOTIDE SEQUENCE</scope>
    <source>
        <strain evidence="1">ZJU_SS_LIU_2023</strain>
    </source>
</reference>
<evidence type="ECO:0000313" key="2">
    <source>
        <dbReference type="Proteomes" id="UP001239111"/>
    </source>
</evidence>
<dbReference type="Proteomes" id="UP001239111">
    <property type="component" value="Chromosome 3"/>
</dbReference>
<proteinExistence type="predicted"/>
<protein>
    <submittedName>
        <fullName evidence="1">Uncharacterized protein</fullName>
    </submittedName>
</protein>
<comment type="caution">
    <text evidence="1">The sequence shown here is derived from an EMBL/GenBank/DDBJ whole genome shotgun (WGS) entry which is preliminary data.</text>
</comment>
<gene>
    <name evidence="1" type="ORF">QAD02_005596</name>
</gene>
<dbReference type="EMBL" id="CM056743">
    <property type="protein sequence ID" value="KAJ8674334.1"/>
    <property type="molecule type" value="Genomic_DNA"/>
</dbReference>
<evidence type="ECO:0000313" key="1">
    <source>
        <dbReference type="EMBL" id="KAJ8674334.1"/>
    </source>
</evidence>
<accession>A0ACC2NSV5</accession>
<sequence length="131" mass="14697">MKEKKVNIREFKKGLPMWFSCMGTEPDEGFAFELSNQQGQQEFKDMLGDDGILLFPTHPTAAPLHYEPLVKPFILSYTAIINLFGLPATGLNSAWTKPTRVTNRNPSCWRTVPGSRNYCSIAACKLSNVVE</sequence>
<keyword evidence="2" id="KW-1185">Reference proteome</keyword>
<organism evidence="1 2">
    <name type="scientific">Eretmocerus hayati</name>
    <dbReference type="NCBI Taxonomy" id="131215"/>
    <lineage>
        <taxon>Eukaryota</taxon>
        <taxon>Metazoa</taxon>
        <taxon>Ecdysozoa</taxon>
        <taxon>Arthropoda</taxon>
        <taxon>Hexapoda</taxon>
        <taxon>Insecta</taxon>
        <taxon>Pterygota</taxon>
        <taxon>Neoptera</taxon>
        <taxon>Endopterygota</taxon>
        <taxon>Hymenoptera</taxon>
        <taxon>Apocrita</taxon>
        <taxon>Proctotrupomorpha</taxon>
        <taxon>Chalcidoidea</taxon>
        <taxon>Aphelinidae</taxon>
        <taxon>Aphelininae</taxon>
        <taxon>Eretmocerus</taxon>
    </lineage>
</organism>
<name>A0ACC2NSV5_9HYME</name>